<gene>
    <name evidence="1" type="ORF">L1987_81499</name>
</gene>
<dbReference type="EMBL" id="CM042044">
    <property type="protein sequence ID" value="KAI3687796.1"/>
    <property type="molecule type" value="Genomic_DNA"/>
</dbReference>
<proteinExistence type="predicted"/>
<evidence type="ECO:0000313" key="2">
    <source>
        <dbReference type="Proteomes" id="UP001056120"/>
    </source>
</evidence>
<organism evidence="1 2">
    <name type="scientific">Smallanthus sonchifolius</name>
    <dbReference type="NCBI Taxonomy" id="185202"/>
    <lineage>
        <taxon>Eukaryota</taxon>
        <taxon>Viridiplantae</taxon>
        <taxon>Streptophyta</taxon>
        <taxon>Embryophyta</taxon>
        <taxon>Tracheophyta</taxon>
        <taxon>Spermatophyta</taxon>
        <taxon>Magnoliopsida</taxon>
        <taxon>eudicotyledons</taxon>
        <taxon>Gunneridae</taxon>
        <taxon>Pentapetalae</taxon>
        <taxon>asterids</taxon>
        <taxon>campanulids</taxon>
        <taxon>Asterales</taxon>
        <taxon>Asteraceae</taxon>
        <taxon>Asteroideae</taxon>
        <taxon>Heliantheae alliance</taxon>
        <taxon>Millerieae</taxon>
        <taxon>Smallanthus</taxon>
    </lineage>
</organism>
<evidence type="ECO:0000313" key="1">
    <source>
        <dbReference type="EMBL" id="KAI3687796.1"/>
    </source>
</evidence>
<reference evidence="1 2" key="2">
    <citation type="journal article" date="2022" name="Mol. Ecol. Resour.">
        <title>The genomes of chicory, endive, great burdock and yacon provide insights into Asteraceae paleo-polyploidization history and plant inulin production.</title>
        <authorList>
            <person name="Fan W."/>
            <person name="Wang S."/>
            <person name="Wang H."/>
            <person name="Wang A."/>
            <person name="Jiang F."/>
            <person name="Liu H."/>
            <person name="Zhao H."/>
            <person name="Xu D."/>
            <person name="Zhang Y."/>
        </authorList>
    </citation>
    <scope>NUCLEOTIDE SEQUENCE [LARGE SCALE GENOMIC DNA]</scope>
    <source>
        <strain evidence="2">cv. Yunnan</strain>
        <tissue evidence="1">Leaves</tissue>
    </source>
</reference>
<protein>
    <submittedName>
        <fullName evidence="1">Uncharacterized protein</fullName>
    </submittedName>
</protein>
<comment type="caution">
    <text evidence="1">The sequence shown here is derived from an EMBL/GenBank/DDBJ whole genome shotgun (WGS) entry which is preliminary data.</text>
</comment>
<sequence>MACACMRHWSSIRVPTVASANLQKETLNSRVLVLGGTCRIGGSTAIALSKLSPHLRIIIAGRNRVIAKMSRR</sequence>
<name>A0ACB8YRD1_9ASTR</name>
<keyword evidence="2" id="KW-1185">Reference proteome</keyword>
<dbReference type="Proteomes" id="UP001056120">
    <property type="component" value="Linkage Group LG27"/>
</dbReference>
<accession>A0ACB8YRD1</accession>
<reference evidence="2" key="1">
    <citation type="journal article" date="2022" name="Mol. Ecol. Resour.">
        <title>The genomes of chicory, endive, great burdock and yacon provide insights into Asteraceae palaeo-polyploidization history and plant inulin production.</title>
        <authorList>
            <person name="Fan W."/>
            <person name="Wang S."/>
            <person name="Wang H."/>
            <person name="Wang A."/>
            <person name="Jiang F."/>
            <person name="Liu H."/>
            <person name="Zhao H."/>
            <person name="Xu D."/>
            <person name="Zhang Y."/>
        </authorList>
    </citation>
    <scope>NUCLEOTIDE SEQUENCE [LARGE SCALE GENOMIC DNA]</scope>
    <source>
        <strain evidence="2">cv. Yunnan</strain>
    </source>
</reference>